<gene>
    <name evidence="2" type="ORF">FYJ63_10835</name>
</gene>
<sequence>FVAPGPPPPPPPPPPKKIFLGGGLSPPHNPPPPPPPPPTVPVTVPRGVWTPPRSASRRSPSSRCSTRP</sequence>
<dbReference type="AlphaFoldDB" id="A0A7K0K5H6"/>
<feature type="compositionally biased region" description="Pro residues" evidence="1">
    <location>
        <begin position="27"/>
        <end position="40"/>
    </location>
</feature>
<name>A0A7K0K5H6_9ACTO</name>
<feature type="compositionally biased region" description="Low complexity" evidence="1">
    <location>
        <begin position="41"/>
        <end position="68"/>
    </location>
</feature>
<proteinExistence type="predicted"/>
<feature type="non-terminal residue" evidence="2">
    <location>
        <position position="1"/>
    </location>
</feature>
<feature type="region of interest" description="Disordered" evidence="1">
    <location>
        <begin position="1"/>
        <end position="68"/>
    </location>
</feature>
<dbReference type="Proteomes" id="UP000442535">
    <property type="component" value="Unassembled WGS sequence"/>
</dbReference>
<comment type="caution">
    <text evidence="2">The sequence shown here is derived from an EMBL/GenBank/DDBJ whole genome shotgun (WGS) entry which is preliminary data.</text>
</comment>
<accession>A0A7K0K5H6</accession>
<evidence type="ECO:0000313" key="3">
    <source>
        <dbReference type="Proteomes" id="UP000442535"/>
    </source>
</evidence>
<feature type="compositionally biased region" description="Pro residues" evidence="1">
    <location>
        <begin position="1"/>
        <end position="16"/>
    </location>
</feature>
<protein>
    <submittedName>
        <fullName evidence="2">Uncharacterized protein</fullName>
    </submittedName>
</protein>
<keyword evidence="3" id="KW-1185">Reference proteome</keyword>
<organism evidence="2 3">
    <name type="scientific">Mobiluncus porci</name>
    <dbReference type="NCBI Taxonomy" id="2652278"/>
    <lineage>
        <taxon>Bacteria</taxon>
        <taxon>Bacillati</taxon>
        <taxon>Actinomycetota</taxon>
        <taxon>Actinomycetes</taxon>
        <taxon>Actinomycetales</taxon>
        <taxon>Actinomycetaceae</taxon>
        <taxon>Mobiluncus</taxon>
    </lineage>
</organism>
<evidence type="ECO:0000313" key="2">
    <source>
        <dbReference type="EMBL" id="MST50704.1"/>
    </source>
</evidence>
<dbReference type="EMBL" id="VUMY01000034">
    <property type="protein sequence ID" value="MST50704.1"/>
    <property type="molecule type" value="Genomic_DNA"/>
</dbReference>
<reference evidence="2 3" key="1">
    <citation type="submission" date="2019-08" db="EMBL/GenBank/DDBJ databases">
        <title>In-depth cultivation of the pig gut microbiome towards novel bacterial diversity and tailored functional studies.</title>
        <authorList>
            <person name="Wylensek D."/>
            <person name="Hitch T.C.A."/>
            <person name="Clavel T."/>
        </authorList>
    </citation>
    <scope>NUCLEOTIDE SEQUENCE [LARGE SCALE GENOMIC DNA]</scope>
    <source>
        <strain evidence="2 3">RF-GAM-744-WT-7</strain>
    </source>
</reference>
<evidence type="ECO:0000256" key="1">
    <source>
        <dbReference type="SAM" id="MobiDB-lite"/>
    </source>
</evidence>